<reference evidence="2 3" key="1">
    <citation type="submission" date="2021-03" db="EMBL/GenBank/DDBJ databases">
        <title>Actinomadura violae sp. nov., isolated from lichen in Thailand.</title>
        <authorList>
            <person name="Kanchanasin P."/>
            <person name="Saeng-In P."/>
            <person name="Phongsopitanun W."/>
            <person name="Yuki M."/>
            <person name="Kudo T."/>
            <person name="Ohkuma M."/>
            <person name="Tanasupawat S."/>
        </authorList>
    </citation>
    <scope>NUCLEOTIDE SEQUENCE [LARGE SCALE GENOMIC DNA]</scope>
    <source>
        <strain evidence="2 3">LCR2-06</strain>
    </source>
</reference>
<protein>
    <submittedName>
        <fullName evidence="2">Uncharacterized protein</fullName>
    </submittedName>
</protein>
<dbReference type="Proteomes" id="UP000680206">
    <property type="component" value="Unassembled WGS sequence"/>
</dbReference>
<evidence type="ECO:0000313" key="2">
    <source>
        <dbReference type="EMBL" id="MBO2461681.1"/>
    </source>
</evidence>
<feature type="compositionally biased region" description="Low complexity" evidence="1">
    <location>
        <begin position="28"/>
        <end position="42"/>
    </location>
</feature>
<dbReference type="RefSeq" id="WP_208245124.1">
    <property type="nucleotide sequence ID" value="NZ_JAGEPF010000018.1"/>
</dbReference>
<sequence>MAVLLADRVLGVRAQQAGARDAHGDVFPAGWGPLRGPWPGRAMEGPDTPRGQEGDRTWRLAVDPAGWPLNQGDLVVEVAGDGTETTAFLVTSADLITHSVDPAVDYIRVEANRRTEAGTSP</sequence>
<evidence type="ECO:0000256" key="1">
    <source>
        <dbReference type="SAM" id="MobiDB-lite"/>
    </source>
</evidence>
<organism evidence="2 3">
    <name type="scientific">Actinomadura violacea</name>
    <dbReference type="NCBI Taxonomy" id="2819934"/>
    <lineage>
        <taxon>Bacteria</taxon>
        <taxon>Bacillati</taxon>
        <taxon>Actinomycetota</taxon>
        <taxon>Actinomycetes</taxon>
        <taxon>Streptosporangiales</taxon>
        <taxon>Thermomonosporaceae</taxon>
        <taxon>Actinomadura</taxon>
    </lineage>
</organism>
<comment type="caution">
    <text evidence="2">The sequence shown here is derived from an EMBL/GenBank/DDBJ whole genome shotgun (WGS) entry which is preliminary data.</text>
</comment>
<evidence type="ECO:0000313" key="3">
    <source>
        <dbReference type="Proteomes" id="UP000680206"/>
    </source>
</evidence>
<dbReference type="EMBL" id="JAGEPF010000018">
    <property type="protein sequence ID" value="MBO2461681.1"/>
    <property type="molecule type" value="Genomic_DNA"/>
</dbReference>
<name>A0ABS3RY39_9ACTN</name>
<keyword evidence="3" id="KW-1185">Reference proteome</keyword>
<proteinExistence type="predicted"/>
<accession>A0ABS3RY39</accession>
<feature type="region of interest" description="Disordered" evidence="1">
    <location>
        <begin position="23"/>
        <end position="54"/>
    </location>
</feature>
<gene>
    <name evidence="2" type="ORF">J4709_29340</name>
</gene>